<reference evidence="1" key="1">
    <citation type="journal article" date="2021" name="Proc. Natl. Acad. Sci. U.S.A.">
        <title>A Catalog of Tens of Thousands of Viruses from Human Metagenomes Reveals Hidden Associations with Chronic Diseases.</title>
        <authorList>
            <person name="Tisza M.J."/>
            <person name="Buck C.B."/>
        </authorList>
    </citation>
    <scope>NUCLEOTIDE SEQUENCE</scope>
    <source>
        <strain evidence="1">CtDyb2</strain>
    </source>
</reference>
<evidence type="ECO:0000313" key="1">
    <source>
        <dbReference type="EMBL" id="DAD79928.1"/>
    </source>
</evidence>
<protein>
    <submittedName>
        <fullName evidence="1">Uncharacterized protein</fullName>
    </submittedName>
</protein>
<sequence length="377" mass="43420">MKTLQWERCKDSTFAGYDTGAFVALIKPVWYQRYGRGPIAHCAVWEQAWKWAMYDENMEVVEWGGRSHRATSTRASRRILFCRRGAVEMTEFKHGEMVCNAGELFYVRVTSEGEQTFQPVTSSTAALNEKAILDILYPPMPKEPPSKTLTERLVYLISSDCWGLVDEAGYDVMELTPEKETWRLRHRDYKTYQQVLDYAPEVSYKLFRRLPLGTKVRDPKTYTLTHEDKGFHFNGDRLAPHIEGRWKNYFQEVVELPTEYSLSSYKAVSPENLLWSKTLKCWVEKPFAGDYAKSLVTGEGCLTDAGRATSFSKIGKLDKGGKDVKKLNKLPKGTILTDDSCDTWERKTEGLVFGPHLKLAEEPFYSFDKYMIEIPKL</sequence>
<accession>A0A8S5MCN8</accession>
<dbReference type="EMBL" id="BK014875">
    <property type="protein sequence ID" value="DAD79928.1"/>
    <property type="molecule type" value="Genomic_DNA"/>
</dbReference>
<proteinExistence type="predicted"/>
<organism evidence="1">
    <name type="scientific">Siphoviridae sp. ctDyb2</name>
    <dbReference type="NCBI Taxonomy" id="2826201"/>
    <lineage>
        <taxon>Viruses</taxon>
        <taxon>Duplodnaviria</taxon>
        <taxon>Heunggongvirae</taxon>
        <taxon>Uroviricota</taxon>
        <taxon>Caudoviricetes</taxon>
    </lineage>
</organism>
<name>A0A8S5MCN8_9CAUD</name>